<evidence type="ECO:0000256" key="1">
    <source>
        <dbReference type="SAM" id="MobiDB-lite"/>
    </source>
</evidence>
<protein>
    <submittedName>
        <fullName evidence="3">Uracil-DNA glycosylase family protein</fullName>
    </submittedName>
</protein>
<keyword evidence="4" id="KW-1185">Reference proteome</keyword>
<organism evidence="3 4">
    <name type="scientific">Curvibacter microcysteis</name>
    <dbReference type="NCBI Taxonomy" id="3026419"/>
    <lineage>
        <taxon>Bacteria</taxon>
        <taxon>Pseudomonadati</taxon>
        <taxon>Pseudomonadota</taxon>
        <taxon>Betaproteobacteria</taxon>
        <taxon>Burkholderiales</taxon>
        <taxon>Comamonadaceae</taxon>
        <taxon>Curvibacter</taxon>
    </lineage>
</organism>
<dbReference type="Proteomes" id="UP001528672">
    <property type="component" value="Unassembled WGS sequence"/>
</dbReference>
<dbReference type="EMBL" id="JAQSIO010000006">
    <property type="protein sequence ID" value="MDD0816179.1"/>
    <property type="molecule type" value="Genomic_DNA"/>
</dbReference>
<gene>
    <name evidence="3" type="ORF">PSQ39_16185</name>
</gene>
<dbReference type="SUPFAM" id="SSF52141">
    <property type="entry name" value="Uracil-DNA glycosylase-like"/>
    <property type="match status" value="1"/>
</dbReference>
<comment type="caution">
    <text evidence="3">The sequence shown here is derived from an EMBL/GenBank/DDBJ whole genome shotgun (WGS) entry which is preliminary data.</text>
</comment>
<feature type="compositionally biased region" description="Pro residues" evidence="1">
    <location>
        <begin position="66"/>
        <end position="75"/>
    </location>
</feature>
<feature type="region of interest" description="Disordered" evidence="1">
    <location>
        <begin position="32"/>
        <end position="75"/>
    </location>
</feature>
<accession>A0ABT5MJU2</accession>
<name>A0ABT5MJU2_9BURK</name>
<dbReference type="Pfam" id="PF03167">
    <property type="entry name" value="UDG"/>
    <property type="match status" value="1"/>
</dbReference>
<dbReference type="InterPro" id="IPR005122">
    <property type="entry name" value="Uracil-DNA_glycosylase-like"/>
</dbReference>
<dbReference type="Gene3D" id="3.40.470.10">
    <property type="entry name" value="Uracil-DNA glycosylase-like domain"/>
    <property type="match status" value="1"/>
</dbReference>
<evidence type="ECO:0000259" key="2">
    <source>
        <dbReference type="Pfam" id="PF03167"/>
    </source>
</evidence>
<reference evidence="3 4" key="1">
    <citation type="submission" date="2023-02" db="EMBL/GenBank/DDBJ databases">
        <title>Bacterial whole genome sequence for Curvibacter sp. HBC28.</title>
        <authorList>
            <person name="Le V."/>
            <person name="Ko S.-R."/>
            <person name="Ahn C.-Y."/>
            <person name="Oh H.-M."/>
        </authorList>
    </citation>
    <scope>NUCLEOTIDE SEQUENCE [LARGE SCALE GENOMIC DNA]</scope>
    <source>
        <strain evidence="3 4">HBC28</strain>
    </source>
</reference>
<feature type="domain" description="Uracil-DNA glycosylase-like" evidence="2">
    <location>
        <begin position="142"/>
        <end position="250"/>
    </location>
</feature>
<feature type="compositionally biased region" description="Low complexity" evidence="1">
    <location>
        <begin position="48"/>
        <end position="65"/>
    </location>
</feature>
<sequence length="262" mass="27527">MTLNLDARQRAMLEEMHVPFWWPEPPLAGELLAPPGPEVATSASAPRAPQADWPAAHDAPAAVRAPAPPTPAPAPVPAPVARAVPAPPPAMRPGPASSAQAPSLWQLHPAQALFGTPPVPGGFLLVTEAVWPGEDPLADSAGAAGQLLANMLRAMRLHQPPRAWLAGLSRRPAGEAAEPLPWRELLQAQQPGLVLLMGRTAAREALGRDEPLGRLRGQVHDLHGVPAIVTYDASYLLRTQADKARAWADLCLALSQPGVALA</sequence>
<proteinExistence type="predicted"/>
<evidence type="ECO:0000313" key="4">
    <source>
        <dbReference type="Proteomes" id="UP001528672"/>
    </source>
</evidence>
<evidence type="ECO:0000313" key="3">
    <source>
        <dbReference type="EMBL" id="MDD0816179.1"/>
    </source>
</evidence>
<dbReference type="InterPro" id="IPR036895">
    <property type="entry name" value="Uracil-DNA_glycosylase-like_sf"/>
</dbReference>
<dbReference type="RefSeq" id="WP_273927872.1">
    <property type="nucleotide sequence ID" value="NZ_JAQSIO010000006.1"/>
</dbReference>